<evidence type="ECO:0000313" key="3">
    <source>
        <dbReference type="Proteomes" id="UP000001489"/>
    </source>
</evidence>
<sequence length="197" mass="22627">MREIKQVLFNADTLNKARGANIAQTTARHSFKAYTTSTFNTFSQIFFLLCSKTIIAAILIHQNAINLSLTQQYRKFYICSVYFGLFRLADFIFAYFVTSMPSTENNNALTRTLSIKRPPADKKPQHILQHIKDLSSLKIQHFIDSSILPSISLWLSLHLNLHTFRHPIRWHPTKLVAPIQKDTPSPHAPSAHMQYFA</sequence>
<gene>
    <name evidence="2" type="ordered locus">Bgr_14630</name>
</gene>
<dbReference type="HOGENOM" id="CLU_1381741_0_0_5"/>
<evidence type="ECO:0000256" key="1">
    <source>
        <dbReference type="SAM" id="Phobius"/>
    </source>
</evidence>
<keyword evidence="1" id="KW-0812">Transmembrane</keyword>
<name>C6AEQ2_BARGA</name>
<protein>
    <submittedName>
        <fullName evidence="2">Hypothetical membrane protein</fullName>
    </submittedName>
</protein>
<dbReference type="Proteomes" id="UP000001489">
    <property type="component" value="Chromosome"/>
</dbReference>
<feature type="transmembrane region" description="Helical" evidence="1">
    <location>
        <begin position="76"/>
        <end position="97"/>
    </location>
</feature>
<dbReference type="EMBL" id="CP001562">
    <property type="protein sequence ID" value="ACS51657.1"/>
    <property type="molecule type" value="Genomic_DNA"/>
</dbReference>
<reference evidence="2 3" key="1">
    <citation type="journal article" date="2009" name="PLoS Genet.">
        <title>Run-off replication of host-adaptability genes is associated with gene transfer agents in the genome of mouse-infecting Bartonella grahamii.</title>
        <authorList>
            <person name="Berglund E.C."/>
            <person name="Frank A.C."/>
            <person name="Calteau A."/>
            <person name="Vinnere Pettersson O."/>
            <person name="Granberg F."/>
            <person name="Eriksson A.-S."/>
            <person name="Naeslund K."/>
            <person name="Holmberg M."/>
            <person name="Lindroos H."/>
            <person name="Andersson S.G."/>
        </authorList>
    </citation>
    <scope>NUCLEOTIDE SEQUENCE [LARGE SCALE GENOMIC DNA]</scope>
    <source>
        <strain evidence="3">as4aup</strain>
    </source>
</reference>
<accession>C6AEQ2</accession>
<proteinExistence type="predicted"/>
<keyword evidence="1" id="KW-1133">Transmembrane helix</keyword>
<keyword evidence="1" id="KW-0472">Membrane</keyword>
<dbReference type="KEGG" id="bgr:Bgr_14630"/>
<dbReference type="AlphaFoldDB" id="C6AEQ2"/>
<keyword evidence="3" id="KW-1185">Reference proteome</keyword>
<organism evidence="2 3">
    <name type="scientific">Bartonella grahamii (strain as4aup)</name>
    <dbReference type="NCBI Taxonomy" id="634504"/>
    <lineage>
        <taxon>Bacteria</taxon>
        <taxon>Pseudomonadati</taxon>
        <taxon>Pseudomonadota</taxon>
        <taxon>Alphaproteobacteria</taxon>
        <taxon>Hyphomicrobiales</taxon>
        <taxon>Bartonellaceae</taxon>
        <taxon>Bartonella</taxon>
    </lineage>
</organism>
<evidence type="ECO:0000313" key="2">
    <source>
        <dbReference type="EMBL" id="ACS51657.1"/>
    </source>
</evidence>
<feature type="transmembrane region" description="Helical" evidence="1">
    <location>
        <begin position="45"/>
        <end position="64"/>
    </location>
</feature>